<dbReference type="SUPFAM" id="SSF50939">
    <property type="entry name" value="Sialidases"/>
    <property type="match status" value="1"/>
</dbReference>
<gene>
    <name evidence="1" type="ORF">ENX07_06820</name>
</gene>
<comment type="caution">
    <text evidence="1">The sequence shown here is derived from an EMBL/GenBank/DDBJ whole genome shotgun (WGS) entry which is preliminary data.</text>
</comment>
<protein>
    <submittedName>
        <fullName evidence="1">T9SS type A sorting domain-containing protein</fullName>
    </submittedName>
</protein>
<dbReference type="InterPro" id="IPR036278">
    <property type="entry name" value="Sialidase_sf"/>
</dbReference>
<sequence length="582" mass="64568">MRYLIIFSFILSFSLWGIERSELVVKNILPDDSRIPENPAVYYPPSRPVNFALVGTVDTVGGTVYDWQFNGPVYHMIANDPNFGVHVLWMYSPDAASGWPNRNMRYNFYDFSTRTWTFLEPPYINYGTNAFQLRTGFGGFHILPTGEAVVCAHGVPSGNTQLTPICVKDASPGAGLFPEVANGPEGYQWPPISVTRNGWIHCLMIDAQTQDNLYYTKIREWPNWTDPVPIGPVAGEPIANAGPSHNINSSLRSNNVMVMWTQWDHPNASVDSAAFRLSPDGGETWSDVIPLPFPPAFTPGSETLASFHIASLYGFFDIHETPHFVATLIPVIRDTAWVIPCELWHYCPTNTPNWSRIRRAEPESIVASVGYNAVFMNRATIGQNPIDGTLICVWEEFVASNAEPTTQRLRGAIWGAASRDNGLTWLPPVLLTDTTTTVSFRFPSVAEIVDDTVWITYMGDLQAGFYVQGEGQPTENPIFVHKVPLSAFIGISESKRETPLKITCSPNPFSKSTKLSLSLPENSGNLLIYDASGKVVKVFNRLTPTLIWNGKDETGKPLPKGVYFLKLNVGNSSLVEKVILTD</sequence>
<dbReference type="NCBIfam" id="TIGR04183">
    <property type="entry name" value="Por_Secre_tail"/>
    <property type="match status" value="1"/>
</dbReference>
<name>A0A7C3Z3K7_UNCW3</name>
<dbReference type="AlphaFoldDB" id="A0A7C3Z3K7"/>
<evidence type="ECO:0000313" key="1">
    <source>
        <dbReference type="EMBL" id="HGE99759.1"/>
    </source>
</evidence>
<organism evidence="1">
    <name type="scientific">candidate division WOR-3 bacterium</name>
    <dbReference type="NCBI Taxonomy" id="2052148"/>
    <lineage>
        <taxon>Bacteria</taxon>
        <taxon>Bacteria division WOR-3</taxon>
    </lineage>
</organism>
<accession>A0A7C3Z3K7</accession>
<reference evidence="1" key="1">
    <citation type="journal article" date="2020" name="mSystems">
        <title>Genome- and Community-Level Interaction Insights into Carbon Utilization and Element Cycling Functions of Hydrothermarchaeota in Hydrothermal Sediment.</title>
        <authorList>
            <person name="Zhou Z."/>
            <person name="Liu Y."/>
            <person name="Xu W."/>
            <person name="Pan J."/>
            <person name="Luo Z.H."/>
            <person name="Li M."/>
        </authorList>
    </citation>
    <scope>NUCLEOTIDE SEQUENCE [LARGE SCALE GENOMIC DNA]</scope>
    <source>
        <strain evidence="1">SpSt-906</strain>
    </source>
</reference>
<dbReference type="InterPro" id="IPR026444">
    <property type="entry name" value="Secre_tail"/>
</dbReference>
<dbReference type="Gene3D" id="2.60.40.4070">
    <property type="match status" value="1"/>
</dbReference>
<dbReference type="EMBL" id="DTMQ01000042">
    <property type="protein sequence ID" value="HGE99759.1"/>
    <property type="molecule type" value="Genomic_DNA"/>
</dbReference>
<proteinExistence type="predicted"/>